<protein>
    <submittedName>
        <fullName evidence="1">Uncharacterized protein</fullName>
    </submittedName>
</protein>
<organism evidence="1">
    <name type="scientific">marine sediment metagenome</name>
    <dbReference type="NCBI Taxonomy" id="412755"/>
    <lineage>
        <taxon>unclassified sequences</taxon>
        <taxon>metagenomes</taxon>
        <taxon>ecological metagenomes</taxon>
    </lineage>
</organism>
<dbReference type="EMBL" id="LAZR01062329">
    <property type="protein sequence ID" value="KKK61750.1"/>
    <property type="molecule type" value="Genomic_DNA"/>
</dbReference>
<comment type="caution">
    <text evidence="1">The sequence shown here is derived from an EMBL/GenBank/DDBJ whole genome shotgun (WGS) entry which is preliminary data.</text>
</comment>
<sequence length="73" mass="8287">MKKPTLFGLEITLTCPKCQKECLIYDFKPDEGNLVACIQRSMTSHQIEDICEDTSRGTLYLGGKTFTIEEKKP</sequence>
<proteinExistence type="predicted"/>
<dbReference type="AlphaFoldDB" id="A0A0F8XKX7"/>
<reference evidence="1" key="1">
    <citation type="journal article" date="2015" name="Nature">
        <title>Complex archaea that bridge the gap between prokaryotes and eukaryotes.</title>
        <authorList>
            <person name="Spang A."/>
            <person name="Saw J.H."/>
            <person name="Jorgensen S.L."/>
            <person name="Zaremba-Niedzwiedzka K."/>
            <person name="Martijn J."/>
            <person name="Lind A.E."/>
            <person name="van Eijk R."/>
            <person name="Schleper C."/>
            <person name="Guy L."/>
            <person name="Ettema T.J."/>
        </authorList>
    </citation>
    <scope>NUCLEOTIDE SEQUENCE</scope>
</reference>
<accession>A0A0F8XKX7</accession>
<evidence type="ECO:0000313" key="1">
    <source>
        <dbReference type="EMBL" id="KKK61750.1"/>
    </source>
</evidence>
<gene>
    <name evidence="1" type="ORF">LCGC14_3011210</name>
</gene>
<name>A0A0F8XKX7_9ZZZZ</name>